<feature type="chain" id="PRO_5035399900" evidence="1">
    <location>
        <begin position="21"/>
        <end position="86"/>
    </location>
</feature>
<keyword evidence="4" id="KW-1185">Reference proteome</keyword>
<gene>
    <name evidence="2" type="ORF">BXYJ_LOCUS7262</name>
</gene>
<reference evidence="2" key="2">
    <citation type="submission" date="2020-09" db="EMBL/GenBank/DDBJ databases">
        <authorList>
            <person name="Kikuchi T."/>
        </authorList>
    </citation>
    <scope>NUCLEOTIDE SEQUENCE</scope>
    <source>
        <strain evidence="2">Ka4C1</strain>
    </source>
</reference>
<sequence>MTYALSLMLVVVLVMEMCHSVPEQDFYRSENSNAMPLYMERRFSKFRGEPVRFGKRAYREPIRFGKRAYMPNNQISNGGYGQNAEN</sequence>
<dbReference type="Proteomes" id="UP000095284">
    <property type="component" value="Unplaced"/>
</dbReference>
<evidence type="ECO:0000313" key="2">
    <source>
        <dbReference type="EMBL" id="CAD5222294.1"/>
    </source>
</evidence>
<evidence type="ECO:0000256" key="1">
    <source>
        <dbReference type="SAM" id="SignalP"/>
    </source>
</evidence>
<dbReference type="EMBL" id="CAJFCV020000003">
    <property type="protein sequence ID" value="CAG9109710.1"/>
    <property type="molecule type" value="Genomic_DNA"/>
</dbReference>
<dbReference type="Proteomes" id="UP000659654">
    <property type="component" value="Unassembled WGS sequence"/>
</dbReference>
<dbReference type="WBParaSite" id="BXY_1523000.1">
    <property type="protein sequence ID" value="BXY_1523000.1"/>
    <property type="gene ID" value="BXY_1523000"/>
</dbReference>
<organism evidence="3 5">
    <name type="scientific">Bursaphelenchus xylophilus</name>
    <name type="common">Pinewood nematode worm</name>
    <name type="synonym">Aphelenchoides xylophilus</name>
    <dbReference type="NCBI Taxonomy" id="6326"/>
    <lineage>
        <taxon>Eukaryota</taxon>
        <taxon>Metazoa</taxon>
        <taxon>Ecdysozoa</taxon>
        <taxon>Nematoda</taxon>
        <taxon>Chromadorea</taxon>
        <taxon>Rhabditida</taxon>
        <taxon>Tylenchina</taxon>
        <taxon>Tylenchomorpha</taxon>
        <taxon>Aphelenchoidea</taxon>
        <taxon>Aphelenchoididae</taxon>
        <taxon>Bursaphelenchus</taxon>
    </lineage>
</organism>
<reference evidence="5" key="1">
    <citation type="submission" date="2016-11" db="UniProtKB">
        <authorList>
            <consortium name="WormBaseParasite"/>
        </authorList>
    </citation>
    <scope>IDENTIFICATION</scope>
</reference>
<keyword evidence="1" id="KW-0732">Signal</keyword>
<feature type="signal peptide" evidence="1">
    <location>
        <begin position="1"/>
        <end position="20"/>
    </location>
</feature>
<proteinExistence type="predicted"/>
<accession>A0A1I7SQC0</accession>
<dbReference type="OrthoDB" id="5863260at2759"/>
<name>A0A1I7SQC0_BURXY</name>
<evidence type="ECO:0000313" key="5">
    <source>
        <dbReference type="WBParaSite" id="BXY_1523000.1"/>
    </source>
</evidence>
<evidence type="ECO:0000313" key="3">
    <source>
        <dbReference type="Proteomes" id="UP000095284"/>
    </source>
</evidence>
<evidence type="ECO:0000313" key="4">
    <source>
        <dbReference type="Proteomes" id="UP000659654"/>
    </source>
</evidence>
<protein>
    <submittedName>
        <fullName evidence="2">(pine wood nematode) hypothetical protein</fullName>
    </submittedName>
    <submittedName>
        <fullName evidence="5">FMRFamide-like peptide 2</fullName>
    </submittedName>
</protein>
<dbReference type="Proteomes" id="UP000582659">
    <property type="component" value="Unassembled WGS sequence"/>
</dbReference>
<dbReference type="EMBL" id="CAJFDI010000003">
    <property type="protein sequence ID" value="CAD5222294.1"/>
    <property type="molecule type" value="Genomic_DNA"/>
</dbReference>
<dbReference type="AlphaFoldDB" id="A0A1I7SQC0"/>